<comment type="function">
    <text evidence="7">Required for disulfide bond formation in some periplasmic proteins. Acts by transferring its disulfide bond to other proteins and is reduced in the process.</text>
</comment>
<evidence type="ECO:0000256" key="7">
    <source>
        <dbReference type="RuleBase" id="RU364038"/>
    </source>
</evidence>
<dbReference type="Proteomes" id="UP000676246">
    <property type="component" value="Unassembled WGS sequence"/>
</dbReference>
<comment type="caution">
    <text evidence="10">The sequence shown here is derived from an EMBL/GenBank/DDBJ whole genome shotgun (WGS) entry which is preliminary data.</text>
</comment>
<dbReference type="SUPFAM" id="SSF52833">
    <property type="entry name" value="Thioredoxin-like"/>
    <property type="match status" value="1"/>
</dbReference>
<protein>
    <recommendedName>
        <fullName evidence="7">Thiol:disulfide interchange protein</fullName>
    </recommendedName>
</protein>
<evidence type="ECO:0000256" key="1">
    <source>
        <dbReference type="ARBA" id="ARBA00004418"/>
    </source>
</evidence>
<evidence type="ECO:0000256" key="2">
    <source>
        <dbReference type="ARBA" id="ARBA00009813"/>
    </source>
</evidence>
<dbReference type="CDD" id="cd03020">
    <property type="entry name" value="DsbA_DsbC_DsbG"/>
    <property type="match status" value="1"/>
</dbReference>
<dbReference type="InterPro" id="IPR012336">
    <property type="entry name" value="Thioredoxin-like_fold"/>
</dbReference>
<dbReference type="InterPro" id="IPR036249">
    <property type="entry name" value="Thioredoxin-like_sf"/>
</dbReference>
<dbReference type="InterPro" id="IPR033954">
    <property type="entry name" value="DiS-bond_Isoase_DsbC/G"/>
</dbReference>
<gene>
    <name evidence="10" type="ORF">KAK03_08005</name>
</gene>
<feature type="domain" description="Disulphide bond isomerase DsbC/G N-terminal" evidence="8">
    <location>
        <begin position="22"/>
        <end position="89"/>
    </location>
</feature>
<dbReference type="PANTHER" id="PTHR35272">
    <property type="entry name" value="THIOL:DISULFIDE INTERCHANGE PROTEIN DSBC-RELATED"/>
    <property type="match status" value="1"/>
</dbReference>
<evidence type="ECO:0000256" key="3">
    <source>
        <dbReference type="ARBA" id="ARBA00022729"/>
    </source>
</evidence>
<dbReference type="Pfam" id="PF10411">
    <property type="entry name" value="DsbC_N"/>
    <property type="match status" value="1"/>
</dbReference>
<dbReference type="InterPro" id="IPR051470">
    <property type="entry name" value="Thiol:disulfide_interchange"/>
</dbReference>
<feature type="domain" description="Thioredoxin-like fold" evidence="9">
    <location>
        <begin position="114"/>
        <end position="237"/>
    </location>
</feature>
<keyword evidence="6 7" id="KW-0676">Redox-active center</keyword>
<feature type="chain" id="PRO_5038164354" description="Thiol:disulfide interchange protein" evidence="7">
    <location>
        <begin position="26"/>
        <end position="244"/>
    </location>
</feature>
<keyword evidence="3 7" id="KW-0732">Signal</keyword>
<keyword evidence="4 7" id="KW-0574">Periplasm</keyword>
<dbReference type="PANTHER" id="PTHR35272:SF3">
    <property type="entry name" value="THIOL:DISULFIDE INTERCHANGE PROTEIN DSBC"/>
    <property type="match status" value="1"/>
</dbReference>
<comment type="subcellular location">
    <subcellularLocation>
        <location evidence="1 7">Periplasm</location>
    </subcellularLocation>
</comment>
<dbReference type="Gene3D" id="3.10.450.70">
    <property type="entry name" value="Disulphide bond isomerase, DsbC/G, N-terminal"/>
    <property type="match status" value="1"/>
</dbReference>
<keyword evidence="5" id="KW-1015">Disulfide bond</keyword>
<evidence type="ECO:0000313" key="10">
    <source>
        <dbReference type="EMBL" id="MBQ0930430.1"/>
    </source>
</evidence>
<evidence type="ECO:0000259" key="8">
    <source>
        <dbReference type="Pfam" id="PF10411"/>
    </source>
</evidence>
<feature type="signal peptide" evidence="7">
    <location>
        <begin position="1"/>
        <end position="25"/>
    </location>
</feature>
<dbReference type="InterPro" id="IPR009094">
    <property type="entry name" value="DiS-bond_isomerase_DsbC/G_N_sf"/>
</dbReference>
<name>A0A940Y932_9BURK</name>
<dbReference type="InterPro" id="IPR018950">
    <property type="entry name" value="DiS-bond_isomerase_DsbC/G_N"/>
</dbReference>
<dbReference type="SUPFAM" id="SSF54423">
    <property type="entry name" value="DsbC/DsbG N-terminal domain-like"/>
    <property type="match status" value="1"/>
</dbReference>
<organism evidence="10 11">
    <name type="scientific">Ideonella alba</name>
    <dbReference type="NCBI Taxonomy" id="2824118"/>
    <lineage>
        <taxon>Bacteria</taxon>
        <taxon>Pseudomonadati</taxon>
        <taxon>Pseudomonadota</taxon>
        <taxon>Betaproteobacteria</taxon>
        <taxon>Burkholderiales</taxon>
        <taxon>Sphaerotilaceae</taxon>
        <taxon>Ideonella</taxon>
    </lineage>
</organism>
<dbReference type="GO" id="GO:0042597">
    <property type="term" value="C:periplasmic space"/>
    <property type="evidence" value="ECO:0007669"/>
    <property type="project" value="UniProtKB-SubCell"/>
</dbReference>
<evidence type="ECO:0000256" key="4">
    <source>
        <dbReference type="ARBA" id="ARBA00022764"/>
    </source>
</evidence>
<evidence type="ECO:0000256" key="5">
    <source>
        <dbReference type="ARBA" id="ARBA00023157"/>
    </source>
</evidence>
<evidence type="ECO:0000313" key="11">
    <source>
        <dbReference type="Proteomes" id="UP000676246"/>
    </source>
</evidence>
<dbReference type="AlphaFoldDB" id="A0A940Y932"/>
<dbReference type="EMBL" id="JAGQDD010000004">
    <property type="protein sequence ID" value="MBQ0930430.1"/>
    <property type="molecule type" value="Genomic_DNA"/>
</dbReference>
<dbReference type="Pfam" id="PF13098">
    <property type="entry name" value="Thioredoxin_2"/>
    <property type="match status" value="1"/>
</dbReference>
<reference evidence="10 11" key="1">
    <citation type="submission" date="2021-04" db="EMBL/GenBank/DDBJ databases">
        <title>The genome sequence of Ideonella sp. 3Y2.</title>
        <authorList>
            <person name="Liu Y."/>
        </authorList>
    </citation>
    <scope>NUCLEOTIDE SEQUENCE [LARGE SCALE GENOMIC DNA]</scope>
    <source>
        <strain evidence="10 11">3Y2</strain>
    </source>
</reference>
<comment type="similarity">
    <text evidence="2 7">Belongs to the thioredoxin family. DsbC subfamily.</text>
</comment>
<keyword evidence="11" id="KW-1185">Reference proteome</keyword>
<sequence length="244" mass="26814">MTRTTPLFRSIGLSALMAVATLAQADEATIRKVLADRMPNLPPIDEVSRTPMGGLWEVRLGTDVLYTDDGGNFLIEGSLFDTKTRTDLTKARVDKLTAIDFGSLPLKDAMVQKQGSGARKLVVFADPNCGYCKRLERDLLKVKDVTIYTFLYPVLGPDSTVKTKDIWCAKDAQKTWRAWMIDGVTPPKSVGECDTTAIDRNSAMGRKFRVQGTPAIVFEDGSRSPGAMPANLIEKRLADLQKKG</sequence>
<proteinExistence type="inferred from homology"/>
<dbReference type="RefSeq" id="WP_210853157.1">
    <property type="nucleotide sequence ID" value="NZ_JAGQDD010000004.1"/>
</dbReference>
<evidence type="ECO:0000256" key="6">
    <source>
        <dbReference type="ARBA" id="ARBA00023284"/>
    </source>
</evidence>
<accession>A0A940Y932</accession>
<dbReference type="Gene3D" id="3.40.30.10">
    <property type="entry name" value="Glutaredoxin"/>
    <property type="match status" value="1"/>
</dbReference>
<evidence type="ECO:0000259" key="9">
    <source>
        <dbReference type="Pfam" id="PF13098"/>
    </source>
</evidence>